<proteinExistence type="predicted"/>
<evidence type="ECO:0000313" key="2">
    <source>
        <dbReference type="Proteomes" id="UP000251402"/>
    </source>
</evidence>
<accession>A0A5C1HZT0</accession>
<gene>
    <name evidence="1" type="ORF">DEO27_014305</name>
</gene>
<name>A0A5C1HZT0_9SPHI</name>
<protein>
    <submittedName>
        <fullName evidence="1">Uncharacterized protein</fullName>
    </submittedName>
</protein>
<dbReference type="EMBL" id="CP043450">
    <property type="protein sequence ID" value="QEM11143.1"/>
    <property type="molecule type" value="Genomic_DNA"/>
</dbReference>
<keyword evidence="2" id="KW-1185">Reference proteome</keyword>
<dbReference type="OrthoDB" id="799897at2"/>
<organism evidence="1 2">
    <name type="scientific">Mucilaginibacter rubeus</name>
    <dbReference type="NCBI Taxonomy" id="2027860"/>
    <lineage>
        <taxon>Bacteria</taxon>
        <taxon>Pseudomonadati</taxon>
        <taxon>Bacteroidota</taxon>
        <taxon>Sphingobacteriia</taxon>
        <taxon>Sphingobacteriales</taxon>
        <taxon>Sphingobacteriaceae</taxon>
        <taxon>Mucilaginibacter</taxon>
    </lineage>
</organism>
<dbReference type="RefSeq" id="WP_112573674.1">
    <property type="nucleotide sequence ID" value="NZ_CP043450.1"/>
</dbReference>
<dbReference type="KEGG" id="mrub:DEO27_014305"/>
<reference evidence="1" key="1">
    <citation type="submission" date="2019-08" db="EMBL/GenBank/DDBJ databases">
        <title>Comparative genome analysis confer to the adaptation heavy metal polluted environment.</title>
        <authorList>
            <person name="Li Y."/>
        </authorList>
    </citation>
    <scope>NUCLEOTIDE SEQUENCE [LARGE SCALE GENOMIC DNA]</scope>
    <source>
        <strain evidence="1">P1</strain>
    </source>
</reference>
<evidence type="ECO:0000313" key="1">
    <source>
        <dbReference type="EMBL" id="QEM11143.1"/>
    </source>
</evidence>
<sequence length="71" mass="7889">MATNNMKIIGKGSPESRHQHSNAWEVMKPFVHFGIKAIGAIAHTLIYIVKHIPKPDSLKSSEKKSGKIIKI</sequence>
<dbReference type="Proteomes" id="UP000251402">
    <property type="component" value="Chromosome"/>
</dbReference>
<dbReference type="AlphaFoldDB" id="A0A5C1HZT0"/>